<dbReference type="InterPro" id="IPR032724">
    <property type="entry name" value="SCP1.201-like"/>
</dbReference>
<proteinExistence type="predicted"/>
<dbReference type="STRING" id="95161.SAMN05660874_00931"/>
<name>A0A1I6PMB7_9PSEU</name>
<dbReference type="EMBL" id="FOZX01000001">
    <property type="protein sequence ID" value="SFS41342.1"/>
    <property type="molecule type" value="Genomic_DNA"/>
</dbReference>
<feature type="compositionally biased region" description="Low complexity" evidence="1">
    <location>
        <begin position="91"/>
        <end position="104"/>
    </location>
</feature>
<evidence type="ECO:0000313" key="2">
    <source>
        <dbReference type="EMBL" id="SFS41342.1"/>
    </source>
</evidence>
<dbReference type="Proteomes" id="UP000198852">
    <property type="component" value="Unassembled WGS sequence"/>
</dbReference>
<dbReference type="AlphaFoldDB" id="A0A1I6PMB7"/>
<keyword evidence="3" id="KW-1185">Reference proteome</keyword>
<accession>A0A1I6PMB7</accession>
<protein>
    <submittedName>
        <fullName evidence="2">SCP1.201-like deaminase</fullName>
    </submittedName>
</protein>
<gene>
    <name evidence="2" type="ORF">SAMN05660874_00931</name>
</gene>
<evidence type="ECO:0000313" key="3">
    <source>
        <dbReference type="Proteomes" id="UP000198852"/>
    </source>
</evidence>
<feature type="region of interest" description="Disordered" evidence="1">
    <location>
        <begin position="241"/>
        <end position="260"/>
    </location>
</feature>
<reference evidence="3" key="1">
    <citation type="submission" date="2016-10" db="EMBL/GenBank/DDBJ databases">
        <authorList>
            <person name="Varghese N."/>
            <person name="Submissions S."/>
        </authorList>
    </citation>
    <scope>NUCLEOTIDE SEQUENCE [LARGE SCALE GENOMIC DNA]</scope>
    <source>
        <strain evidence="3">DSM 44771</strain>
    </source>
</reference>
<evidence type="ECO:0000256" key="1">
    <source>
        <dbReference type="SAM" id="MobiDB-lite"/>
    </source>
</evidence>
<dbReference type="Pfam" id="PF14428">
    <property type="entry name" value="DddA-like"/>
    <property type="match status" value="1"/>
</dbReference>
<organism evidence="2 3">
    <name type="scientific">Saccharopolyspora flava</name>
    <dbReference type="NCBI Taxonomy" id="95161"/>
    <lineage>
        <taxon>Bacteria</taxon>
        <taxon>Bacillati</taxon>
        <taxon>Actinomycetota</taxon>
        <taxon>Actinomycetes</taxon>
        <taxon>Pseudonocardiales</taxon>
        <taxon>Pseudonocardiaceae</taxon>
        <taxon>Saccharopolyspora</taxon>
    </lineage>
</organism>
<sequence length="260" mass="27954">MSALEELLASLREIADQLESARADMSAGMDSWAERAATLEWWLTGTNDPDALDVLAQQPVTTDALRTSWEAVDLTVAVIEDYIGRLEAVESPSSSAASGNSTSGDDQAAQPSMTAPDGSRYPRAVGWAVDVMPRRVREGQGDRTVGYADGAVGQPFTSGHDQTWTPLILERARAVGLPARFAGLLGSHVEMKVATAMIQRGRRHSELVINHVPCGSQAGQRPGCHQALEKYLPEGHTLTVHGTTQGGEPYSHTYHGRAQR</sequence>
<feature type="region of interest" description="Disordered" evidence="1">
    <location>
        <begin position="90"/>
        <end position="121"/>
    </location>
</feature>